<sequence>MADKDDPTTHEGAAAEAEAEEATNDDSATGSAKDDAAQGKASDDSATESAEDDAAQDKASDDKQKKKSSDGAAKSEEEPKDKGPSRAARVKQRVQSGFSWRWAAAGAVIVALGGVIVFGSFRYRDVTRDLAQVHQEQADRDKAAQMAKDYALKSLTYTWQDPDGFFKSVEDGVAPPLKDKYLNVAELLKGIMAQAKVESSGEILAADVTPNRAGPTRSSCRRARRPETCRIPNHACPPSSCRSSSTRSATRGRSPTSGPRQAANRLPANRLLQESAAERPLSLRRNPTERPLFLR</sequence>
<organism evidence="3 4">
    <name type="scientific">Segniliparus rugosus (strain ATCC BAA-974 / DSM 45345 / CCUG 50838 / CIP 108380 / JCM 13579 / CDC 945)</name>
    <dbReference type="NCBI Taxonomy" id="679197"/>
    <lineage>
        <taxon>Bacteria</taxon>
        <taxon>Bacillati</taxon>
        <taxon>Actinomycetota</taxon>
        <taxon>Actinomycetes</taxon>
        <taxon>Mycobacteriales</taxon>
        <taxon>Segniliparaceae</taxon>
        <taxon>Segniliparus</taxon>
    </lineage>
</organism>
<feature type="compositionally biased region" description="Basic and acidic residues" evidence="1">
    <location>
        <begin position="32"/>
        <end position="43"/>
    </location>
</feature>
<dbReference type="eggNOG" id="ENOG5033QX5">
    <property type="taxonomic scope" value="Bacteria"/>
</dbReference>
<feature type="region of interest" description="Disordered" evidence="1">
    <location>
        <begin position="208"/>
        <end position="295"/>
    </location>
</feature>
<feature type="transmembrane region" description="Helical" evidence="2">
    <location>
        <begin position="100"/>
        <end position="121"/>
    </location>
</feature>
<keyword evidence="2" id="KW-1133">Transmembrane helix</keyword>
<gene>
    <name evidence="3" type="ORF">HMPREF9336_02885</name>
</gene>
<reference evidence="3 4" key="1">
    <citation type="journal article" date="2011" name="Stand. Genomic Sci.">
        <title>High quality draft genome sequence of Segniliparus rugosus CDC 945(T)= (ATCC BAA-974(T)).</title>
        <authorList>
            <person name="Earl A.M."/>
            <person name="Desjardins C.A."/>
            <person name="Fitzgerald M.G."/>
            <person name="Arachchi H.M."/>
            <person name="Zeng Q."/>
            <person name="Mehta T."/>
            <person name="Griggs A."/>
            <person name="Birren B.W."/>
            <person name="Toney N.C."/>
            <person name="Carr J."/>
            <person name="Posey J."/>
            <person name="Butler W.R."/>
        </authorList>
    </citation>
    <scope>NUCLEOTIDE SEQUENCE [LARGE SCALE GENOMIC DNA]</scope>
    <source>
        <strain evidence="4">ATCC BAA-974 / DSM 45345 / CCUG 50838 / CIP 108380 / JCM 13579 / CDC 945</strain>
    </source>
</reference>
<feature type="compositionally biased region" description="Basic and acidic residues" evidence="1">
    <location>
        <begin position="55"/>
        <end position="84"/>
    </location>
</feature>
<feature type="compositionally biased region" description="Acidic residues" evidence="1">
    <location>
        <begin position="45"/>
        <end position="54"/>
    </location>
</feature>
<dbReference type="STRING" id="679197.HMPREF9336_02885"/>
<name>E5XTR3_SEGRC</name>
<dbReference type="RefSeq" id="WP_007471525.1">
    <property type="nucleotide sequence ID" value="NZ_KI391953.1"/>
</dbReference>
<evidence type="ECO:0000256" key="1">
    <source>
        <dbReference type="SAM" id="MobiDB-lite"/>
    </source>
</evidence>
<evidence type="ECO:0000313" key="3">
    <source>
        <dbReference type="EMBL" id="EFV12266.1"/>
    </source>
</evidence>
<dbReference type="HOGENOM" id="CLU_942994_0_0_11"/>
<accession>E5XTR3</accession>
<feature type="compositionally biased region" description="Low complexity" evidence="1">
    <location>
        <begin position="236"/>
        <end position="258"/>
    </location>
</feature>
<dbReference type="EMBL" id="ACZI02000001">
    <property type="protein sequence ID" value="EFV12266.1"/>
    <property type="molecule type" value="Genomic_DNA"/>
</dbReference>
<dbReference type="AlphaFoldDB" id="E5XTR3"/>
<dbReference type="Proteomes" id="UP000004816">
    <property type="component" value="Unassembled WGS sequence"/>
</dbReference>
<dbReference type="OrthoDB" id="4373442at2"/>
<protein>
    <submittedName>
        <fullName evidence="3">Uncharacterized protein</fullName>
    </submittedName>
</protein>
<proteinExistence type="predicted"/>
<feature type="region of interest" description="Disordered" evidence="1">
    <location>
        <begin position="1"/>
        <end position="90"/>
    </location>
</feature>
<comment type="caution">
    <text evidence="3">The sequence shown here is derived from an EMBL/GenBank/DDBJ whole genome shotgun (WGS) entry which is preliminary data.</text>
</comment>
<keyword evidence="2" id="KW-0472">Membrane</keyword>
<keyword evidence="2" id="KW-0812">Transmembrane</keyword>
<evidence type="ECO:0000256" key="2">
    <source>
        <dbReference type="SAM" id="Phobius"/>
    </source>
</evidence>
<keyword evidence="4" id="KW-1185">Reference proteome</keyword>
<evidence type="ECO:0000313" key="4">
    <source>
        <dbReference type="Proteomes" id="UP000004816"/>
    </source>
</evidence>